<dbReference type="EMBL" id="JACHCC010000003">
    <property type="protein sequence ID" value="MBB6498984.1"/>
    <property type="molecule type" value="Genomic_DNA"/>
</dbReference>
<feature type="transmembrane region" description="Helical" evidence="1">
    <location>
        <begin position="185"/>
        <end position="204"/>
    </location>
</feature>
<dbReference type="GO" id="GO:0080120">
    <property type="term" value="P:CAAX-box protein maturation"/>
    <property type="evidence" value="ECO:0007669"/>
    <property type="project" value="UniProtKB-ARBA"/>
</dbReference>
<protein>
    <recommendedName>
        <fullName evidence="2">CAAX prenyl protease 2/Lysostaphin resistance protein A-like domain-containing protein</fullName>
    </recommendedName>
</protein>
<feature type="transmembrane region" description="Helical" evidence="1">
    <location>
        <begin position="49"/>
        <end position="71"/>
    </location>
</feature>
<feature type="transmembrane region" description="Helical" evidence="1">
    <location>
        <begin position="163"/>
        <end position="179"/>
    </location>
</feature>
<feature type="transmembrane region" description="Helical" evidence="1">
    <location>
        <begin position="124"/>
        <end position="142"/>
    </location>
</feature>
<feature type="domain" description="CAAX prenyl protease 2/Lysostaphin resistance protein A-like" evidence="2">
    <location>
        <begin position="127"/>
        <end position="221"/>
    </location>
</feature>
<evidence type="ECO:0000313" key="4">
    <source>
        <dbReference type="Proteomes" id="UP000521017"/>
    </source>
</evidence>
<evidence type="ECO:0000259" key="2">
    <source>
        <dbReference type="Pfam" id="PF02517"/>
    </source>
</evidence>
<organism evidence="3 4">
    <name type="scientific">Pedobacter cryoconitis</name>
    <dbReference type="NCBI Taxonomy" id="188932"/>
    <lineage>
        <taxon>Bacteria</taxon>
        <taxon>Pseudomonadati</taxon>
        <taxon>Bacteroidota</taxon>
        <taxon>Sphingobacteriia</taxon>
        <taxon>Sphingobacteriales</taxon>
        <taxon>Sphingobacteriaceae</taxon>
        <taxon>Pedobacter</taxon>
    </lineage>
</organism>
<keyword evidence="1" id="KW-0472">Membrane</keyword>
<name>A0A7X0J1J7_9SPHI</name>
<dbReference type="PANTHER" id="PTHR39430:SF1">
    <property type="entry name" value="PROTEASE"/>
    <property type="match status" value="1"/>
</dbReference>
<evidence type="ECO:0000313" key="3">
    <source>
        <dbReference type="EMBL" id="MBB6498984.1"/>
    </source>
</evidence>
<dbReference type="PANTHER" id="PTHR39430">
    <property type="entry name" value="MEMBRANE-ASSOCIATED PROTEASE-RELATED"/>
    <property type="match status" value="1"/>
</dbReference>
<evidence type="ECO:0000256" key="1">
    <source>
        <dbReference type="SAM" id="Phobius"/>
    </source>
</evidence>
<feature type="transmembrane region" description="Helical" evidence="1">
    <location>
        <begin position="12"/>
        <end position="37"/>
    </location>
</feature>
<gene>
    <name evidence="3" type="ORF">HDF25_001125</name>
</gene>
<dbReference type="InterPro" id="IPR003675">
    <property type="entry name" value="Rce1/LyrA-like_dom"/>
</dbReference>
<feature type="transmembrane region" description="Helical" evidence="1">
    <location>
        <begin position="216"/>
        <end position="234"/>
    </location>
</feature>
<dbReference type="Pfam" id="PF02517">
    <property type="entry name" value="Rce1-like"/>
    <property type="match status" value="1"/>
</dbReference>
<dbReference type="AlphaFoldDB" id="A0A7X0J1J7"/>
<proteinExistence type="predicted"/>
<sequence length="286" mass="32731">MKENLIEKLFFALMRIGFWCMTYVFILLVLQIIPLVFFKVNLKTFFNGIIPIEVELTGAGLISLGTFAYYLMLRPKYFSAFKSMFKSKMGLLQGFLLGLVLILIIFLIILAFQQVHVSISDQYTLFYCLQSILLFLFVSLSEEIFMRGIVFRYLLLIENAEKPAILISAIIFTLFHVMSPNVTGIGLLNIFLAGILLAQVFIYSNYNIWVSIGLHWAWNFFQSSVFGFAVSGLKMQSLFHQELNGQNIVNGGNFGLEGSVITAFVMVLTILALMFWKWNVEKKTDY</sequence>
<dbReference type="RefSeq" id="WP_184623618.1">
    <property type="nucleotide sequence ID" value="NZ_JACHCC010000003.1"/>
</dbReference>
<keyword evidence="1" id="KW-0812">Transmembrane</keyword>
<feature type="transmembrane region" description="Helical" evidence="1">
    <location>
        <begin position="254"/>
        <end position="276"/>
    </location>
</feature>
<reference evidence="3 4" key="1">
    <citation type="submission" date="2020-08" db="EMBL/GenBank/DDBJ databases">
        <title>Genomic Encyclopedia of Type Strains, Phase IV (KMG-V): Genome sequencing to study the core and pangenomes of soil and plant-associated prokaryotes.</title>
        <authorList>
            <person name="Whitman W."/>
        </authorList>
    </citation>
    <scope>NUCLEOTIDE SEQUENCE [LARGE SCALE GENOMIC DNA]</scope>
    <source>
        <strain evidence="3 4">M2T3</strain>
    </source>
</reference>
<feature type="transmembrane region" description="Helical" evidence="1">
    <location>
        <begin position="91"/>
        <end position="112"/>
    </location>
</feature>
<dbReference type="Proteomes" id="UP000521017">
    <property type="component" value="Unassembled WGS sequence"/>
</dbReference>
<dbReference type="GO" id="GO:0004175">
    <property type="term" value="F:endopeptidase activity"/>
    <property type="evidence" value="ECO:0007669"/>
    <property type="project" value="UniProtKB-ARBA"/>
</dbReference>
<accession>A0A7X0J1J7</accession>
<keyword evidence="1" id="KW-1133">Transmembrane helix</keyword>
<comment type="caution">
    <text evidence="3">The sequence shown here is derived from an EMBL/GenBank/DDBJ whole genome shotgun (WGS) entry which is preliminary data.</text>
</comment>